<dbReference type="InterPro" id="IPR024752">
    <property type="entry name" value="Myb/SANT-like_dom"/>
</dbReference>
<dbReference type="PANTHER" id="PTHR31704:SF37">
    <property type="entry name" value="HEAT SHOCK PROTEIN"/>
    <property type="match status" value="1"/>
</dbReference>
<feature type="compositionally biased region" description="Basic and acidic residues" evidence="1">
    <location>
        <begin position="165"/>
        <end position="174"/>
    </location>
</feature>
<dbReference type="Pfam" id="PF12776">
    <property type="entry name" value="Myb_DNA-bind_3"/>
    <property type="match status" value="1"/>
</dbReference>
<organism evidence="3">
    <name type="scientific">Phalaenopsis equestris</name>
    <name type="common">Moth orchid</name>
    <dbReference type="NCBI Taxonomy" id="78828"/>
    <lineage>
        <taxon>Eukaryota</taxon>
        <taxon>Viridiplantae</taxon>
        <taxon>Streptophyta</taxon>
        <taxon>Embryophyta</taxon>
        <taxon>Tracheophyta</taxon>
        <taxon>Spermatophyta</taxon>
        <taxon>Magnoliopsida</taxon>
        <taxon>Liliopsida</taxon>
        <taxon>Asparagales</taxon>
        <taxon>Orchidaceae</taxon>
        <taxon>Epidendroideae</taxon>
        <taxon>Vandeae</taxon>
        <taxon>Aeridinae</taxon>
        <taxon>Phalaenopsis</taxon>
    </lineage>
</organism>
<sequence length="257" mass="29857">MSKAKEAGTSVMWDREITMIFYDLCVREVEVGNKPIIFFSKEGWRNILVKFKEMTGRAYYRMKMKNKCDQLKKDWKLWKELKRGSTGMGWDPIKQTIEAPEEWWAEKLQVHKKKFKFVRIDPVMEEKLYGMFTGVVATGTHAFTPNDIGFGSSAQEMDTVQIGDSSDRPNHVHTDVQSTSVPKHPRVEKKNKGVAFIKGTIDALVETCKARSSLHRRTAQLMSVFRYSIHILMLRQTMITTFNTRKCYEIQPSDNFL</sequence>
<reference evidence="3" key="1">
    <citation type="submission" date="2017-11" db="EMBL/GenBank/DDBJ databases">
        <title>A new strategy for identification of PePIF1, an active PIF-like transposable element highly expressed in protocorm-like bodies of Phalaenopsis orchids.</title>
        <authorList>
            <person name="Hsu C.-C."/>
            <person name="Lai P.-H."/>
            <person name="Chen T.-C."/>
            <person name="Tsai W.-C."/>
            <person name="Hsu J.-L."/>
            <person name="Hsiao Y.-Y."/>
            <person name="Wu W.-L."/>
            <person name="Tsai C.-H."/>
            <person name="Chen W.-H."/>
            <person name="Chen H.-H."/>
        </authorList>
    </citation>
    <scope>NUCLEOTIDE SEQUENCE</scope>
</reference>
<feature type="region of interest" description="Disordered" evidence="1">
    <location>
        <begin position="163"/>
        <end position="184"/>
    </location>
</feature>
<dbReference type="PANTHER" id="PTHR31704">
    <property type="entry name" value="MYB/SANT-LIKE DNA-BINDING DOMAIN PROTEIN-RELATED"/>
    <property type="match status" value="1"/>
</dbReference>
<protein>
    <recommendedName>
        <fullName evidence="2">Myb/SANT-like domain-containing protein</fullName>
    </recommendedName>
</protein>
<dbReference type="EMBL" id="MG470827">
    <property type="protein sequence ID" value="QAA91980.1"/>
    <property type="molecule type" value="Genomic_DNA"/>
</dbReference>
<proteinExistence type="predicted"/>
<evidence type="ECO:0000259" key="2">
    <source>
        <dbReference type="Pfam" id="PF12776"/>
    </source>
</evidence>
<name>A0A3R5WSW3_PHAEQ</name>
<dbReference type="AlphaFoldDB" id="A0A3R5WSW3"/>
<feature type="domain" description="Myb/SANT-like" evidence="2">
    <location>
        <begin position="13"/>
        <end position="106"/>
    </location>
</feature>
<accession>A0A3R5WSW3</accession>
<evidence type="ECO:0000256" key="1">
    <source>
        <dbReference type="SAM" id="MobiDB-lite"/>
    </source>
</evidence>
<evidence type="ECO:0000313" key="3">
    <source>
        <dbReference type="EMBL" id="QAA91980.1"/>
    </source>
</evidence>